<feature type="compositionally biased region" description="Polar residues" evidence="2">
    <location>
        <begin position="637"/>
        <end position="666"/>
    </location>
</feature>
<feature type="region of interest" description="Disordered" evidence="2">
    <location>
        <begin position="1"/>
        <end position="119"/>
    </location>
</feature>
<dbReference type="Gene3D" id="1.25.40.90">
    <property type="match status" value="1"/>
</dbReference>
<dbReference type="InterPro" id="IPR002014">
    <property type="entry name" value="VHS_dom"/>
</dbReference>
<feature type="region of interest" description="Disordered" evidence="2">
    <location>
        <begin position="519"/>
        <end position="733"/>
    </location>
</feature>
<proteinExistence type="predicted"/>
<dbReference type="PROSITE" id="PS50179">
    <property type="entry name" value="VHS"/>
    <property type="match status" value="1"/>
</dbReference>
<feature type="compositionally biased region" description="Basic and acidic residues" evidence="2">
    <location>
        <begin position="1"/>
        <end position="11"/>
    </location>
</feature>
<dbReference type="Gene3D" id="1.20.58.160">
    <property type="match status" value="1"/>
</dbReference>
<dbReference type="CDD" id="cd16980">
    <property type="entry name" value="VHS_Lsb5"/>
    <property type="match status" value="1"/>
</dbReference>
<feature type="compositionally biased region" description="Basic and acidic residues" evidence="2">
    <location>
        <begin position="703"/>
        <end position="712"/>
    </location>
</feature>
<evidence type="ECO:0000256" key="2">
    <source>
        <dbReference type="SAM" id="MobiDB-lite"/>
    </source>
</evidence>
<evidence type="ECO:0000313" key="5">
    <source>
        <dbReference type="Proteomes" id="UP001497453"/>
    </source>
</evidence>
<feature type="compositionally biased region" description="Pro residues" evidence="2">
    <location>
        <begin position="606"/>
        <end position="615"/>
    </location>
</feature>
<name>A0ABP1CGV7_9APHY</name>
<feature type="compositionally biased region" description="Polar residues" evidence="2">
    <location>
        <begin position="89"/>
        <end position="101"/>
    </location>
</feature>
<feature type="compositionally biased region" description="Pro residues" evidence="2">
    <location>
        <begin position="345"/>
        <end position="362"/>
    </location>
</feature>
<keyword evidence="1" id="KW-0175">Coiled coil</keyword>
<dbReference type="Pfam" id="PF00790">
    <property type="entry name" value="VHS"/>
    <property type="match status" value="1"/>
</dbReference>
<feature type="region of interest" description="Disordered" evidence="2">
    <location>
        <begin position="446"/>
        <end position="475"/>
    </location>
</feature>
<feature type="region of interest" description="Disordered" evidence="2">
    <location>
        <begin position="326"/>
        <end position="378"/>
    </location>
</feature>
<gene>
    <name evidence="4" type="ORF">GFSPODELE1_LOCUS518</name>
</gene>
<feature type="compositionally biased region" description="Low complexity" evidence="2">
    <location>
        <begin position="616"/>
        <end position="631"/>
    </location>
</feature>
<sequence>MKRLFGRDKPKLTKPSAASDVYAEDSHYSTDNQYYAQTPHGPDRGQIHSQERSRVIVRSSSDEPWDVVSSQDGSPVPAAFVPRAISPFGTVSISSTTSTNPQDRDRDLQTPRKKSSGNINAVAAVGILRALDPHLDVHPQPRDHLDDTVNIKPIEKKEKKGFWERASGRDKDKDKSRTKEKERREEEGQAELTRMIGYLTATASEDWSLVLEVSERASTSEAAAKDTAKALRREFKYAEPPAQLSAARLWAILLRNASGTFINQCASRKFLDTLEEVIQSPHTSPVVRERLLQVLAAAAYASGSGSKPGRAEKDPFRHLWRKLKAPSQPDEGIPFDADESMLNPPVTPIPPRESSPIPPHQRPPSNTKHKTSSPRIIPPEEDMRRLFQECKVGKGNASLLSEALAYAKPEDLKHKSVIKEFYARCRASQELIYAQIPWASANAERSRQAAGRESPVVRRKNSAGTPRSNVLSIVGEPEDAPGLTVEEQLLAALLNANEELTEALRLYDDLERVKIEREAERRSKKETRMDPRQRPPIDHSDSSASLARPRSNYGHNGHISSPSSSPSPSPPPSVVVTPIIPSHTHPLPPIPHHNPASSQLGSQTLAPPPPAPHGPRLPSHYTSSRSRSPSPDRLATPSPQQMEYSDSNKSQIGSSNIGQADDSSFSELEFDFNPQQPSAKALGKRRQLEPSDVDNPFDPDDMFYDHGPDSRQSDSFSDSDSDDAYSGSKRPHIHYVYDAAAERTKQRIKESRLAAAALDGLTI</sequence>
<feature type="compositionally biased region" description="Basic and acidic residues" evidence="2">
    <location>
        <begin position="519"/>
        <end position="541"/>
    </location>
</feature>
<feature type="compositionally biased region" description="Polar residues" evidence="2">
    <location>
        <begin position="462"/>
        <end position="471"/>
    </location>
</feature>
<keyword evidence="5" id="KW-1185">Reference proteome</keyword>
<protein>
    <recommendedName>
        <fullName evidence="3">VHS domain-containing protein</fullName>
    </recommendedName>
</protein>
<dbReference type="SMART" id="SM00288">
    <property type="entry name" value="VHS"/>
    <property type="match status" value="1"/>
</dbReference>
<feature type="compositionally biased region" description="Polar residues" evidence="2">
    <location>
        <begin position="595"/>
        <end position="605"/>
    </location>
</feature>
<dbReference type="EMBL" id="OZ037944">
    <property type="protein sequence ID" value="CAL1694915.1"/>
    <property type="molecule type" value="Genomic_DNA"/>
</dbReference>
<feature type="compositionally biased region" description="Basic and acidic residues" evidence="2">
    <location>
        <begin position="41"/>
        <end position="54"/>
    </location>
</feature>
<feature type="domain" description="VHS" evidence="3">
    <location>
        <begin position="197"/>
        <end position="324"/>
    </location>
</feature>
<organism evidence="4 5">
    <name type="scientific">Somion occarium</name>
    <dbReference type="NCBI Taxonomy" id="3059160"/>
    <lineage>
        <taxon>Eukaryota</taxon>
        <taxon>Fungi</taxon>
        <taxon>Dikarya</taxon>
        <taxon>Basidiomycota</taxon>
        <taxon>Agaricomycotina</taxon>
        <taxon>Agaricomycetes</taxon>
        <taxon>Polyporales</taxon>
        <taxon>Cerrenaceae</taxon>
        <taxon>Somion</taxon>
    </lineage>
</organism>
<dbReference type="SUPFAM" id="SSF48464">
    <property type="entry name" value="ENTH/VHS domain"/>
    <property type="match status" value="1"/>
</dbReference>
<feature type="compositionally biased region" description="Basic and acidic residues" evidence="2">
    <location>
        <begin position="159"/>
        <end position="187"/>
    </location>
</feature>
<evidence type="ECO:0000256" key="1">
    <source>
        <dbReference type="SAM" id="Coils"/>
    </source>
</evidence>
<dbReference type="Proteomes" id="UP001497453">
    <property type="component" value="Chromosome 1"/>
</dbReference>
<reference evidence="5" key="1">
    <citation type="submission" date="2024-04" db="EMBL/GenBank/DDBJ databases">
        <authorList>
            <person name="Shaw F."/>
            <person name="Minotto A."/>
        </authorList>
    </citation>
    <scope>NUCLEOTIDE SEQUENCE [LARGE SCALE GENOMIC DNA]</scope>
</reference>
<accession>A0ABP1CGV7</accession>
<dbReference type="InterPro" id="IPR038425">
    <property type="entry name" value="GAT_sf"/>
</dbReference>
<feature type="compositionally biased region" description="Acidic residues" evidence="2">
    <location>
        <begin position="691"/>
        <end position="702"/>
    </location>
</feature>
<dbReference type="PANTHER" id="PTHR47789">
    <property type="entry name" value="LAS SEVENTEEN-BINDING PROTEIN 5"/>
    <property type="match status" value="1"/>
</dbReference>
<dbReference type="PANTHER" id="PTHR47789:SF2">
    <property type="entry name" value="VHS DOMAIN-CONTAINING PROTEIN"/>
    <property type="match status" value="1"/>
</dbReference>
<evidence type="ECO:0000313" key="4">
    <source>
        <dbReference type="EMBL" id="CAL1694915.1"/>
    </source>
</evidence>
<feature type="coiled-coil region" evidence="1">
    <location>
        <begin position="483"/>
        <end position="513"/>
    </location>
</feature>
<dbReference type="InterPro" id="IPR008942">
    <property type="entry name" value="ENTH_VHS"/>
</dbReference>
<evidence type="ECO:0000259" key="3">
    <source>
        <dbReference type="PROSITE" id="PS50179"/>
    </source>
</evidence>
<dbReference type="InterPro" id="IPR045007">
    <property type="entry name" value="LSB5"/>
</dbReference>
<dbReference type="SUPFAM" id="SSF89009">
    <property type="entry name" value="GAT-like domain"/>
    <property type="match status" value="1"/>
</dbReference>
<feature type="region of interest" description="Disordered" evidence="2">
    <location>
        <begin position="159"/>
        <end position="189"/>
    </location>
</feature>
<dbReference type="CDD" id="cd21383">
    <property type="entry name" value="GAT_GGA_Tom1-like"/>
    <property type="match status" value="1"/>
</dbReference>